<evidence type="ECO:0000313" key="1">
    <source>
        <dbReference type="EMBL" id="GKG98737.1"/>
    </source>
</evidence>
<dbReference type="PANTHER" id="PTHR34817:SF2">
    <property type="entry name" value="NUCLEOTIDYLTRANSFERASE"/>
    <property type="match status" value="1"/>
</dbReference>
<dbReference type="Pfam" id="PF10127">
    <property type="entry name" value="RlaP"/>
    <property type="match status" value="1"/>
</dbReference>
<sequence length="276" mass="32619">MRYKDFEGTLEDLVEQKLQEIEEKEHVRILHAVESGSRSWGFASPDSDYDVRFIYVRRPEDYLKLEPVRDVIEWELDETLDINGWDLQKALRQYHRSNSTLFEWSNSPVVYRTTEEWKQIHQEASPYFSVKASMYHYYGTAKSNFMEFLQGDTVKYKKYFYVIRPVLACLWIEEHACPPPVLFSELMEAVLGDQSQKDEYRKVRQAVERLLEIKALTPESGAGARIEVLNCFIEEQLEHSKKLLDTMKDDRTDSWETLDRLFLEHVCKGNAEGRIL</sequence>
<evidence type="ECO:0000313" key="2">
    <source>
        <dbReference type="Proteomes" id="UP001055091"/>
    </source>
</evidence>
<dbReference type="Proteomes" id="UP001055091">
    <property type="component" value="Unassembled WGS sequence"/>
</dbReference>
<dbReference type="InterPro" id="IPR043519">
    <property type="entry name" value="NT_sf"/>
</dbReference>
<name>A0A413LTU7_9FIRM</name>
<reference evidence="1" key="1">
    <citation type="submission" date="2022-01" db="EMBL/GenBank/DDBJ databases">
        <title>Novel bile acid biosynthetic pathways are enriched in the microbiome of centenarians.</title>
        <authorList>
            <person name="Sato Y."/>
            <person name="Atarashi K."/>
            <person name="Plichta R.D."/>
            <person name="Arai Y."/>
            <person name="Sasajima S."/>
            <person name="Kearney M.S."/>
            <person name="Suda W."/>
            <person name="Takeshita K."/>
            <person name="Sasaki T."/>
            <person name="Okamoto S."/>
            <person name="Skelly N.A."/>
            <person name="Okamura Y."/>
            <person name="Vlamakis H."/>
            <person name="Li Y."/>
            <person name="Tanoue T."/>
            <person name="Takei H."/>
            <person name="Nittono H."/>
            <person name="Narushima S."/>
            <person name="Irie J."/>
            <person name="Itoh H."/>
            <person name="Moriya K."/>
            <person name="Sugiura Y."/>
            <person name="Suematsu M."/>
            <person name="Moritoki N."/>
            <person name="Shibata S."/>
            <person name="Littman R.D."/>
            <person name="Fischbach A.M."/>
            <person name="Uwamino Y."/>
            <person name="Inoue T."/>
            <person name="Honda A."/>
            <person name="Hattori M."/>
            <person name="Murai T."/>
            <person name="Xavier J.R."/>
            <person name="Hirose N."/>
            <person name="Honda K."/>
        </authorList>
    </citation>
    <scope>NUCLEOTIDE SEQUENCE</scope>
    <source>
        <strain evidence="1">CE91-St55</strain>
    </source>
</reference>
<gene>
    <name evidence="1" type="ORF">CE91St55_07190</name>
</gene>
<dbReference type="EMBL" id="BQNJ01000001">
    <property type="protein sequence ID" value="GKG98737.1"/>
    <property type="molecule type" value="Genomic_DNA"/>
</dbReference>
<protein>
    <submittedName>
        <fullName evidence="1">Nucleotidyltransferase</fullName>
    </submittedName>
</protein>
<dbReference type="PANTHER" id="PTHR34817">
    <property type="entry name" value="NUCLEOTIDYLTRANSFERASE"/>
    <property type="match status" value="1"/>
</dbReference>
<dbReference type="AlphaFoldDB" id="A0A413LTU7"/>
<dbReference type="InterPro" id="IPR018775">
    <property type="entry name" value="RlaP"/>
</dbReference>
<dbReference type="RefSeq" id="WP_006772187.1">
    <property type="nucleotide sequence ID" value="NZ_BQNJ01000001.1"/>
</dbReference>
<comment type="caution">
    <text evidence="1">The sequence shown here is derived from an EMBL/GenBank/DDBJ whole genome shotgun (WGS) entry which is preliminary data.</text>
</comment>
<accession>A0A413LTU7</accession>
<dbReference type="GeneID" id="93147309"/>
<organism evidence="1 2">
    <name type="scientific">Hungatella hathewayi</name>
    <dbReference type="NCBI Taxonomy" id="154046"/>
    <lineage>
        <taxon>Bacteria</taxon>
        <taxon>Bacillati</taxon>
        <taxon>Bacillota</taxon>
        <taxon>Clostridia</taxon>
        <taxon>Lachnospirales</taxon>
        <taxon>Lachnospiraceae</taxon>
        <taxon>Hungatella</taxon>
    </lineage>
</organism>
<dbReference type="SUPFAM" id="SSF81301">
    <property type="entry name" value="Nucleotidyltransferase"/>
    <property type="match status" value="1"/>
</dbReference>
<proteinExistence type="predicted"/>